<reference evidence="2" key="1">
    <citation type="journal article" date="2019" name="Sci. Rep.">
        <title>Draft genome of Tanacetum cinerariifolium, the natural source of mosquito coil.</title>
        <authorList>
            <person name="Yamashiro T."/>
            <person name="Shiraishi A."/>
            <person name="Satake H."/>
            <person name="Nakayama K."/>
        </authorList>
    </citation>
    <scope>NUCLEOTIDE SEQUENCE</scope>
</reference>
<sequence length="153" mass="17032">TKIAQQTKIDGLERRVKKLENKHTSRTHKIKRLYKVGLTAKVISSSDDEALDKEDTSKQGRIDEIDADKNIALVSTHDDVITTAIADILVSAAETIVTTTPTITAESTKTNVEVTQAPKRKGVMIQEPEETTTKKKILYNNLKFTTKVKGRQN</sequence>
<comment type="caution">
    <text evidence="2">The sequence shown here is derived from an EMBL/GenBank/DDBJ whole genome shotgun (WGS) entry which is preliminary data.</text>
</comment>
<keyword evidence="1" id="KW-0175">Coiled coil</keyword>
<evidence type="ECO:0000313" key="2">
    <source>
        <dbReference type="EMBL" id="GFD22952.1"/>
    </source>
</evidence>
<accession>A0A699UIN3</accession>
<gene>
    <name evidence="2" type="ORF">Tci_894921</name>
</gene>
<protein>
    <submittedName>
        <fullName evidence="2">Uncharacterized protein</fullName>
    </submittedName>
</protein>
<organism evidence="2">
    <name type="scientific">Tanacetum cinerariifolium</name>
    <name type="common">Dalmatian daisy</name>
    <name type="synonym">Chrysanthemum cinerariifolium</name>
    <dbReference type="NCBI Taxonomy" id="118510"/>
    <lineage>
        <taxon>Eukaryota</taxon>
        <taxon>Viridiplantae</taxon>
        <taxon>Streptophyta</taxon>
        <taxon>Embryophyta</taxon>
        <taxon>Tracheophyta</taxon>
        <taxon>Spermatophyta</taxon>
        <taxon>Magnoliopsida</taxon>
        <taxon>eudicotyledons</taxon>
        <taxon>Gunneridae</taxon>
        <taxon>Pentapetalae</taxon>
        <taxon>asterids</taxon>
        <taxon>campanulids</taxon>
        <taxon>Asterales</taxon>
        <taxon>Asteraceae</taxon>
        <taxon>Asteroideae</taxon>
        <taxon>Anthemideae</taxon>
        <taxon>Anthemidinae</taxon>
        <taxon>Tanacetum</taxon>
    </lineage>
</organism>
<name>A0A699UIN3_TANCI</name>
<dbReference type="EMBL" id="BKCJ011341222">
    <property type="protein sequence ID" value="GFD22952.1"/>
    <property type="molecule type" value="Genomic_DNA"/>
</dbReference>
<evidence type="ECO:0000256" key="1">
    <source>
        <dbReference type="SAM" id="Coils"/>
    </source>
</evidence>
<dbReference type="AlphaFoldDB" id="A0A699UIN3"/>
<feature type="non-terminal residue" evidence="2">
    <location>
        <position position="1"/>
    </location>
</feature>
<proteinExistence type="predicted"/>
<feature type="coiled-coil region" evidence="1">
    <location>
        <begin position="2"/>
        <end position="29"/>
    </location>
</feature>